<keyword evidence="6" id="KW-1133">Transmembrane helix</keyword>
<dbReference type="InterPro" id="IPR000700">
    <property type="entry name" value="PAS-assoc_C"/>
</dbReference>
<dbReference type="RefSeq" id="WP_405276770.1">
    <property type="nucleotide sequence ID" value="NZ_CP144380.1"/>
</dbReference>
<accession>A0ABU9EBG6</accession>
<keyword evidence="4 10" id="KW-0808">Transferase</keyword>
<evidence type="ECO:0000256" key="5">
    <source>
        <dbReference type="ARBA" id="ARBA00022777"/>
    </source>
</evidence>
<feature type="domain" description="PAC" evidence="9">
    <location>
        <begin position="312"/>
        <end position="363"/>
    </location>
</feature>
<dbReference type="PANTHER" id="PTHR43047">
    <property type="entry name" value="TWO-COMPONENT HISTIDINE PROTEIN KINASE"/>
    <property type="match status" value="1"/>
</dbReference>
<dbReference type="Gene3D" id="3.30.565.10">
    <property type="entry name" value="Histidine kinase-like ATPase, C-terminal domain"/>
    <property type="match status" value="1"/>
</dbReference>
<evidence type="ECO:0000259" key="9">
    <source>
        <dbReference type="PROSITE" id="PS50113"/>
    </source>
</evidence>
<dbReference type="SMART" id="SM00387">
    <property type="entry name" value="HATPase_c"/>
    <property type="match status" value="1"/>
</dbReference>
<keyword evidence="11" id="KW-1185">Reference proteome</keyword>
<protein>
    <recommendedName>
        <fullName evidence="2">histidine kinase</fullName>
        <ecNumber evidence="2">2.7.13.3</ecNumber>
    </recommendedName>
</protein>
<dbReference type="NCBIfam" id="TIGR00229">
    <property type="entry name" value="sensory_box"/>
    <property type="match status" value="1"/>
</dbReference>
<evidence type="ECO:0000256" key="4">
    <source>
        <dbReference type="ARBA" id="ARBA00022679"/>
    </source>
</evidence>
<dbReference type="CDD" id="cd00130">
    <property type="entry name" value="PAS"/>
    <property type="match status" value="1"/>
</dbReference>
<dbReference type="InterPro" id="IPR035965">
    <property type="entry name" value="PAS-like_dom_sf"/>
</dbReference>
<dbReference type="PRINTS" id="PR00344">
    <property type="entry name" value="BCTRLSENSOR"/>
</dbReference>
<gene>
    <name evidence="10" type="ORF">WI372_13875</name>
</gene>
<dbReference type="SMART" id="SM00388">
    <property type="entry name" value="HisKA"/>
    <property type="match status" value="1"/>
</dbReference>
<keyword evidence="3" id="KW-0597">Phosphoprotein</keyword>
<organism evidence="10 11">
    <name type="scientific">Gaopeijia maritima</name>
    <dbReference type="NCBI Taxonomy" id="3119007"/>
    <lineage>
        <taxon>Bacteria</taxon>
        <taxon>Pseudomonadati</taxon>
        <taxon>Gemmatimonadota</taxon>
        <taxon>Longimicrobiia</taxon>
        <taxon>Gaopeijiales</taxon>
        <taxon>Gaopeijiaceae</taxon>
        <taxon>Gaopeijia</taxon>
    </lineage>
</organism>
<dbReference type="Pfam" id="PF02518">
    <property type="entry name" value="HATPase_c"/>
    <property type="match status" value="1"/>
</dbReference>
<keyword evidence="5 10" id="KW-0418">Kinase</keyword>
<feature type="domain" description="PAS" evidence="8">
    <location>
        <begin position="233"/>
        <end position="308"/>
    </location>
</feature>
<dbReference type="SUPFAM" id="SSF47384">
    <property type="entry name" value="Homodimeric domain of signal transducing histidine kinase"/>
    <property type="match status" value="1"/>
</dbReference>
<dbReference type="PANTHER" id="PTHR43047:SF72">
    <property type="entry name" value="OSMOSENSING HISTIDINE PROTEIN KINASE SLN1"/>
    <property type="match status" value="1"/>
</dbReference>
<feature type="transmembrane region" description="Helical" evidence="6">
    <location>
        <begin position="194"/>
        <end position="213"/>
    </location>
</feature>
<evidence type="ECO:0000256" key="3">
    <source>
        <dbReference type="ARBA" id="ARBA00022553"/>
    </source>
</evidence>
<dbReference type="InterPro" id="IPR004358">
    <property type="entry name" value="Sig_transdc_His_kin-like_C"/>
</dbReference>
<dbReference type="EC" id="2.7.13.3" evidence="2"/>
<dbReference type="SMART" id="SM00091">
    <property type="entry name" value="PAS"/>
    <property type="match status" value="1"/>
</dbReference>
<dbReference type="EMBL" id="JBBHLI010000009">
    <property type="protein sequence ID" value="MEK9502077.1"/>
    <property type="molecule type" value="Genomic_DNA"/>
</dbReference>
<dbReference type="Pfam" id="PF00512">
    <property type="entry name" value="HisKA"/>
    <property type="match status" value="1"/>
</dbReference>
<dbReference type="GO" id="GO:0004673">
    <property type="term" value="F:protein histidine kinase activity"/>
    <property type="evidence" value="ECO:0007669"/>
    <property type="project" value="UniProtKB-EC"/>
</dbReference>
<evidence type="ECO:0000313" key="10">
    <source>
        <dbReference type="EMBL" id="MEK9502077.1"/>
    </source>
</evidence>
<dbReference type="PROSITE" id="PS50109">
    <property type="entry name" value="HIS_KIN"/>
    <property type="match status" value="1"/>
</dbReference>
<reference evidence="10 11" key="1">
    <citation type="submission" date="2024-02" db="EMBL/GenBank/DDBJ databases">
        <title>A novel Gemmatimonadota bacterium.</title>
        <authorList>
            <person name="Du Z.-J."/>
            <person name="Ye Y.-Q."/>
        </authorList>
    </citation>
    <scope>NUCLEOTIDE SEQUENCE [LARGE SCALE GENOMIC DNA]</scope>
    <source>
        <strain evidence="10 11">DH-20</strain>
    </source>
</reference>
<dbReference type="Proteomes" id="UP001484239">
    <property type="component" value="Unassembled WGS sequence"/>
</dbReference>
<evidence type="ECO:0000259" key="7">
    <source>
        <dbReference type="PROSITE" id="PS50109"/>
    </source>
</evidence>
<keyword evidence="6" id="KW-0472">Membrane</keyword>
<dbReference type="SUPFAM" id="SSF55874">
    <property type="entry name" value="ATPase domain of HSP90 chaperone/DNA topoisomerase II/histidine kinase"/>
    <property type="match status" value="1"/>
</dbReference>
<dbReference type="InterPro" id="IPR036890">
    <property type="entry name" value="HATPase_C_sf"/>
</dbReference>
<dbReference type="InterPro" id="IPR005467">
    <property type="entry name" value="His_kinase_dom"/>
</dbReference>
<sequence length="609" mass="66539">MPNTFASPATAAPLPVPESRPWALAFIILAILALAGVPIYTSREIAREETRISEVLEPAQRHAAELALVQARQMQRFREYLLTGDADARVRYQALTIEEDSIRSELAGLLEHMALDAQQQVLPLFDAAIQWRQGHRAALDSDAARLEFLPFAAQDLQRYESMLLASRTFRERMRGEMEAGRTAAAEARALQVRLTAVLMALALLATVAVGLVGRRLRKTIRDANLRRRDAVRARWEVDAVLDATGDGVLGVDLDGRVLTLNAPGSRMLGYTEEEARGREVHELLFGAAPPGEAATLEDCALRLALREQRAAEVLDARVWHRRGRAVPVRWALRPLMDGRMVRGAVVTLTDMTQIREAEQALRDAVRAREEMMAVVSHDLRNPIGSISAAAELLLEVPLDEERTRRQLRTIQKAADRSNLLIEDLLDVARIDAGGLSVRAEPCPVRPLLDEAAAIIGPRAAERQLTVAVQMPADLPRVQADHDRMIQVLGNLLGNAVRHTESGGEIVLSAERVDGAWVAIRVADSGEGIAEEDREHLFDRFWRRDRADRSGAGLGLAIVQGIVEAHGGEVQVESTLGVGSTFSVLLPVVSAEATPSGHPATTEDAPPGSS</sequence>
<evidence type="ECO:0000313" key="11">
    <source>
        <dbReference type="Proteomes" id="UP001484239"/>
    </source>
</evidence>
<comment type="caution">
    <text evidence="10">The sequence shown here is derived from an EMBL/GenBank/DDBJ whole genome shotgun (WGS) entry which is preliminary data.</text>
</comment>
<dbReference type="Pfam" id="PF08448">
    <property type="entry name" value="PAS_4"/>
    <property type="match status" value="1"/>
</dbReference>
<evidence type="ECO:0000256" key="6">
    <source>
        <dbReference type="SAM" id="Phobius"/>
    </source>
</evidence>
<dbReference type="InterPro" id="IPR000014">
    <property type="entry name" value="PAS"/>
</dbReference>
<dbReference type="CDD" id="cd00075">
    <property type="entry name" value="HATPase"/>
    <property type="match status" value="1"/>
</dbReference>
<dbReference type="InterPro" id="IPR003594">
    <property type="entry name" value="HATPase_dom"/>
</dbReference>
<feature type="transmembrane region" description="Helical" evidence="6">
    <location>
        <begin position="22"/>
        <end position="41"/>
    </location>
</feature>
<dbReference type="PROSITE" id="PS50112">
    <property type="entry name" value="PAS"/>
    <property type="match status" value="1"/>
</dbReference>
<feature type="domain" description="Histidine kinase" evidence="7">
    <location>
        <begin position="374"/>
        <end position="589"/>
    </location>
</feature>
<dbReference type="InterPro" id="IPR036097">
    <property type="entry name" value="HisK_dim/P_sf"/>
</dbReference>
<proteinExistence type="predicted"/>
<dbReference type="InterPro" id="IPR013656">
    <property type="entry name" value="PAS_4"/>
</dbReference>
<keyword evidence="6" id="KW-0812">Transmembrane</keyword>
<dbReference type="PROSITE" id="PS50113">
    <property type="entry name" value="PAC"/>
    <property type="match status" value="1"/>
</dbReference>
<dbReference type="InterPro" id="IPR003661">
    <property type="entry name" value="HisK_dim/P_dom"/>
</dbReference>
<dbReference type="SUPFAM" id="SSF55785">
    <property type="entry name" value="PYP-like sensor domain (PAS domain)"/>
    <property type="match status" value="1"/>
</dbReference>
<dbReference type="Gene3D" id="3.30.450.20">
    <property type="entry name" value="PAS domain"/>
    <property type="match status" value="1"/>
</dbReference>
<evidence type="ECO:0000256" key="1">
    <source>
        <dbReference type="ARBA" id="ARBA00000085"/>
    </source>
</evidence>
<dbReference type="Gene3D" id="1.10.287.130">
    <property type="match status" value="1"/>
</dbReference>
<name>A0ABU9EBG6_9BACT</name>
<comment type="catalytic activity">
    <reaction evidence="1">
        <text>ATP + protein L-histidine = ADP + protein N-phospho-L-histidine.</text>
        <dbReference type="EC" id="2.7.13.3"/>
    </reaction>
</comment>
<evidence type="ECO:0000256" key="2">
    <source>
        <dbReference type="ARBA" id="ARBA00012438"/>
    </source>
</evidence>
<evidence type="ECO:0000259" key="8">
    <source>
        <dbReference type="PROSITE" id="PS50112"/>
    </source>
</evidence>
<dbReference type="CDD" id="cd00082">
    <property type="entry name" value="HisKA"/>
    <property type="match status" value="1"/>
</dbReference>